<dbReference type="Proteomes" id="UP000265631">
    <property type="component" value="Unassembled WGS sequence"/>
</dbReference>
<dbReference type="AlphaFoldDB" id="A0A395MFE0"/>
<sequence length="374" mass="43234">MVATISSIPRLQSPTPTRDWNLDGILAISHYDSTFPRNNNGHISKIREKHPRTLQDIIEVTNRILRHRTSPLNHNYDKNQYDGYQNVRSSFNRGLLKNRVRVDERKWEAESPPLRPAANPHADVFGYGDSPPRELRTYTGDQEVIRTHDHNVYRKSNEQIQPALCPCSHYRFSGAPKFSKSVHFDSDLEHIRYFRQTDRPFDVSEDALLVTDCDETDLFPPSYDECLKKRALSYEWELFTPNFPHYTTSRKTMPIRLERVFLSNAQMAILGSVIVANLAFEKSVVCRFTFDFWKTISETTAKYDRGTNPGELSGCDRFVFSIMLADTVGIEAQPLFVCIRYAVNGQEYWDNNSGTNFQVDVRKRYLCSGNKGKL</sequence>
<dbReference type="OrthoDB" id="1881at2759"/>
<comment type="caution">
    <text evidence="2">The sequence shown here is derived from an EMBL/GenBank/DDBJ whole genome shotgun (WGS) entry which is preliminary data.</text>
</comment>
<proteinExistence type="predicted"/>
<dbReference type="InterPro" id="IPR050782">
    <property type="entry name" value="PP1_regulatory_subunit_3"/>
</dbReference>
<reference evidence="2 3" key="1">
    <citation type="journal article" date="2018" name="PLoS Pathog.">
        <title>Evolution of structural diversity of trichothecenes, a family of toxins produced by plant pathogenic and entomopathogenic fungi.</title>
        <authorList>
            <person name="Proctor R.H."/>
            <person name="McCormick S.P."/>
            <person name="Kim H.S."/>
            <person name="Cardoza R.E."/>
            <person name="Stanley A.M."/>
            <person name="Lindo L."/>
            <person name="Kelly A."/>
            <person name="Brown D.W."/>
            <person name="Lee T."/>
            <person name="Vaughan M.M."/>
            <person name="Alexander N.J."/>
            <person name="Busman M."/>
            <person name="Gutierrez S."/>
        </authorList>
    </citation>
    <scope>NUCLEOTIDE SEQUENCE [LARGE SCALE GENOMIC DNA]</scope>
    <source>
        <strain evidence="2 3">NRRL 13405</strain>
    </source>
</reference>
<dbReference type="STRING" id="2594813.A0A395MFE0"/>
<accession>A0A395MFE0</accession>
<dbReference type="PANTHER" id="PTHR12307">
    <property type="entry name" value="PROTEIN PHOSPHATASE 1 REGULATORY SUBUNIT"/>
    <property type="match status" value="1"/>
</dbReference>
<protein>
    <submittedName>
        <fullName evidence="2">Carbohydrate-binding module family 21</fullName>
    </submittedName>
</protein>
<evidence type="ECO:0000259" key="1">
    <source>
        <dbReference type="PROSITE" id="PS51159"/>
    </source>
</evidence>
<evidence type="ECO:0000313" key="2">
    <source>
        <dbReference type="EMBL" id="RFN46622.1"/>
    </source>
</evidence>
<dbReference type="PANTHER" id="PTHR12307:SF36">
    <property type="entry name" value="GLYCOGEN-BINDING SUBUNIT 76A"/>
    <property type="match status" value="1"/>
</dbReference>
<dbReference type="Gene3D" id="2.60.40.2440">
    <property type="entry name" value="Carbohydrate binding type-21 domain"/>
    <property type="match status" value="1"/>
</dbReference>
<dbReference type="GO" id="GO:0005979">
    <property type="term" value="P:regulation of glycogen biosynthetic process"/>
    <property type="evidence" value="ECO:0007669"/>
    <property type="project" value="TreeGrafter"/>
</dbReference>
<dbReference type="InterPro" id="IPR005036">
    <property type="entry name" value="CBM21_dom"/>
</dbReference>
<evidence type="ECO:0000313" key="3">
    <source>
        <dbReference type="Proteomes" id="UP000265631"/>
    </source>
</evidence>
<dbReference type="GO" id="GO:2001069">
    <property type="term" value="F:glycogen binding"/>
    <property type="evidence" value="ECO:0007669"/>
    <property type="project" value="TreeGrafter"/>
</dbReference>
<dbReference type="PROSITE" id="PS51159">
    <property type="entry name" value="CBM21"/>
    <property type="match status" value="1"/>
</dbReference>
<dbReference type="EMBL" id="PXXK01000289">
    <property type="protein sequence ID" value="RFN46622.1"/>
    <property type="molecule type" value="Genomic_DNA"/>
</dbReference>
<keyword evidence="3" id="KW-1185">Reference proteome</keyword>
<feature type="domain" description="CBM21" evidence="1">
    <location>
        <begin position="247"/>
        <end position="360"/>
    </location>
</feature>
<organism evidence="2 3">
    <name type="scientific">Fusarium flagelliforme</name>
    <dbReference type="NCBI Taxonomy" id="2675880"/>
    <lineage>
        <taxon>Eukaryota</taxon>
        <taxon>Fungi</taxon>
        <taxon>Dikarya</taxon>
        <taxon>Ascomycota</taxon>
        <taxon>Pezizomycotina</taxon>
        <taxon>Sordariomycetes</taxon>
        <taxon>Hypocreomycetidae</taxon>
        <taxon>Hypocreales</taxon>
        <taxon>Nectriaceae</taxon>
        <taxon>Fusarium</taxon>
        <taxon>Fusarium incarnatum-equiseti species complex</taxon>
    </lineage>
</organism>
<gene>
    <name evidence="2" type="ORF">FIE12Z_9129</name>
</gene>
<dbReference type="InterPro" id="IPR038175">
    <property type="entry name" value="CBM21_dom_sf"/>
</dbReference>
<dbReference type="GO" id="GO:0000164">
    <property type="term" value="C:protein phosphatase type 1 complex"/>
    <property type="evidence" value="ECO:0007669"/>
    <property type="project" value="TreeGrafter"/>
</dbReference>
<name>A0A395MFE0_9HYPO</name>
<dbReference type="GO" id="GO:0008157">
    <property type="term" value="F:protein phosphatase 1 binding"/>
    <property type="evidence" value="ECO:0007669"/>
    <property type="project" value="TreeGrafter"/>
</dbReference>
<dbReference type="Pfam" id="PF03370">
    <property type="entry name" value="CBM_21"/>
    <property type="match status" value="1"/>
</dbReference>